<dbReference type="Gene3D" id="1.10.1760.20">
    <property type="match status" value="1"/>
</dbReference>
<evidence type="ECO:0000256" key="1">
    <source>
        <dbReference type="SAM" id="Phobius"/>
    </source>
</evidence>
<evidence type="ECO:0000313" key="2">
    <source>
        <dbReference type="EMBL" id="RZT02145.1"/>
    </source>
</evidence>
<feature type="transmembrane region" description="Helical" evidence="1">
    <location>
        <begin position="165"/>
        <end position="186"/>
    </location>
</feature>
<dbReference type="GO" id="GO:0016020">
    <property type="term" value="C:membrane"/>
    <property type="evidence" value="ECO:0007669"/>
    <property type="project" value="InterPro"/>
</dbReference>
<reference evidence="2 3" key="1">
    <citation type="submission" date="2019-02" db="EMBL/GenBank/DDBJ databases">
        <title>Genomic Encyclopedia of Type Strains, Phase IV (KMG-IV): sequencing the most valuable type-strain genomes for metagenomic binning, comparative biology and taxonomic classification.</title>
        <authorList>
            <person name="Goeker M."/>
        </authorList>
    </citation>
    <scope>NUCLEOTIDE SEQUENCE [LARGE SCALE GENOMIC DNA]</scope>
    <source>
        <strain evidence="2 3">DSM 29486</strain>
    </source>
</reference>
<accession>A0A4Q7PNU7</accession>
<feature type="transmembrane region" description="Helical" evidence="1">
    <location>
        <begin position="12"/>
        <end position="33"/>
    </location>
</feature>
<dbReference type="OrthoDB" id="9785310at2"/>
<organism evidence="2 3">
    <name type="scientific">Cuneatibacter caecimuris</name>
    <dbReference type="NCBI Taxonomy" id="1796618"/>
    <lineage>
        <taxon>Bacteria</taxon>
        <taxon>Bacillati</taxon>
        <taxon>Bacillota</taxon>
        <taxon>Clostridia</taxon>
        <taxon>Lachnospirales</taxon>
        <taxon>Lachnospiraceae</taxon>
        <taxon>Cuneatibacter</taxon>
    </lineage>
</organism>
<keyword evidence="1" id="KW-0812">Transmembrane</keyword>
<dbReference type="EMBL" id="SGXF01000001">
    <property type="protein sequence ID" value="RZT02145.1"/>
    <property type="molecule type" value="Genomic_DNA"/>
</dbReference>
<gene>
    <name evidence="2" type="ORF">EV209_0253</name>
</gene>
<name>A0A4Q7PNU7_9FIRM</name>
<dbReference type="InterPro" id="IPR009825">
    <property type="entry name" value="ECF_substrate-spec-like"/>
</dbReference>
<dbReference type="Proteomes" id="UP000292927">
    <property type="component" value="Unassembled WGS sequence"/>
</dbReference>
<feature type="transmembrane region" description="Helical" evidence="1">
    <location>
        <begin position="45"/>
        <end position="67"/>
    </location>
</feature>
<sequence>MSSGSKVNVNPNIVRLVQAALLAAIAYICFVYLKIVIPMGPGKLTIHFGNCFVTLAALLLGGVYGGLAGAVGLTLADLLGGYVDSALPTFVLKLGIGLVTALVAHTIFRMCDNKSSRQIWGISAAASAAGLIFNVIADPLVRFFYKAYFLKLDLTLADALMKIDILGTAINAVVSLILSVLLYNALLPTLKKGGLYVPVGRF</sequence>
<keyword evidence="3" id="KW-1185">Reference proteome</keyword>
<dbReference type="Pfam" id="PF07155">
    <property type="entry name" value="ECF-ribofla_trS"/>
    <property type="match status" value="1"/>
</dbReference>
<feature type="transmembrane region" description="Helical" evidence="1">
    <location>
        <begin position="87"/>
        <end position="108"/>
    </location>
</feature>
<feature type="transmembrane region" description="Helical" evidence="1">
    <location>
        <begin position="120"/>
        <end position="145"/>
    </location>
</feature>
<comment type="caution">
    <text evidence="2">The sequence shown here is derived from an EMBL/GenBank/DDBJ whole genome shotgun (WGS) entry which is preliminary data.</text>
</comment>
<evidence type="ECO:0000313" key="3">
    <source>
        <dbReference type="Proteomes" id="UP000292927"/>
    </source>
</evidence>
<keyword evidence="1" id="KW-0472">Membrane</keyword>
<dbReference type="RefSeq" id="WP_130432263.1">
    <property type="nucleotide sequence ID" value="NZ_SGXF01000001.1"/>
</dbReference>
<protein>
    <submittedName>
        <fullName evidence="2">ECF-type riboflavin transporter S component</fullName>
    </submittedName>
</protein>
<keyword evidence="1" id="KW-1133">Transmembrane helix</keyword>
<proteinExistence type="predicted"/>
<dbReference type="AlphaFoldDB" id="A0A4Q7PNU7"/>